<keyword evidence="4 5" id="KW-0472">Membrane</keyword>
<comment type="similarity">
    <text evidence="5">Belongs to the 4-toluene sulfonate uptake permease (TSUP) (TC 2.A.102) family.</text>
</comment>
<dbReference type="EMBL" id="LMTR01000045">
    <property type="protein sequence ID" value="KWT69507.1"/>
    <property type="molecule type" value="Genomic_DNA"/>
</dbReference>
<keyword evidence="5" id="KW-1003">Cell membrane</keyword>
<dbReference type="InterPro" id="IPR051598">
    <property type="entry name" value="TSUP/Inactive_protease-like"/>
</dbReference>
<dbReference type="InterPro" id="IPR002781">
    <property type="entry name" value="TM_pro_TauE-like"/>
</dbReference>
<reference evidence="6 7" key="1">
    <citation type="submission" date="2015-10" db="EMBL/GenBank/DDBJ databases">
        <title>Transcriptomic analysis of a linuron degrading triple-species bacterial consortium.</title>
        <authorList>
            <person name="Albers P."/>
        </authorList>
    </citation>
    <scope>NUCLEOTIDE SEQUENCE [LARGE SCALE GENOMIC DNA]</scope>
    <source>
        <strain evidence="6 7">WDL6</strain>
    </source>
</reference>
<dbReference type="RefSeq" id="WP_068461283.1">
    <property type="nucleotide sequence ID" value="NZ_LMTR01000045.1"/>
</dbReference>
<feature type="transmembrane region" description="Helical" evidence="5">
    <location>
        <begin position="196"/>
        <end position="218"/>
    </location>
</feature>
<dbReference type="STRING" id="121290.APY04_1590"/>
<feature type="transmembrane region" description="Helical" evidence="5">
    <location>
        <begin position="168"/>
        <end position="190"/>
    </location>
</feature>
<feature type="transmembrane region" description="Helical" evidence="5">
    <location>
        <begin position="133"/>
        <end position="156"/>
    </location>
</feature>
<evidence type="ECO:0000256" key="2">
    <source>
        <dbReference type="ARBA" id="ARBA00022692"/>
    </source>
</evidence>
<evidence type="ECO:0000256" key="3">
    <source>
        <dbReference type="ARBA" id="ARBA00022989"/>
    </source>
</evidence>
<proteinExistence type="inferred from homology"/>
<evidence type="ECO:0000256" key="5">
    <source>
        <dbReference type="RuleBase" id="RU363041"/>
    </source>
</evidence>
<protein>
    <recommendedName>
        <fullName evidence="5">Probable membrane transporter protein</fullName>
    </recommendedName>
</protein>
<feature type="transmembrane region" description="Helical" evidence="5">
    <location>
        <begin position="104"/>
        <end position="121"/>
    </location>
</feature>
<evidence type="ECO:0000313" key="6">
    <source>
        <dbReference type="EMBL" id="KWT69507.1"/>
    </source>
</evidence>
<evidence type="ECO:0000256" key="1">
    <source>
        <dbReference type="ARBA" id="ARBA00004141"/>
    </source>
</evidence>
<keyword evidence="2 5" id="KW-0812">Transmembrane</keyword>
<dbReference type="Pfam" id="PF01925">
    <property type="entry name" value="TauE"/>
    <property type="match status" value="1"/>
</dbReference>
<dbReference type="OrthoDB" id="45564at2"/>
<dbReference type="GO" id="GO:0005886">
    <property type="term" value="C:plasma membrane"/>
    <property type="evidence" value="ECO:0007669"/>
    <property type="project" value="UniProtKB-SubCell"/>
</dbReference>
<feature type="transmembrane region" description="Helical" evidence="5">
    <location>
        <begin position="225"/>
        <end position="246"/>
    </location>
</feature>
<dbReference type="AlphaFoldDB" id="A0A120CWJ8"/>
<dbReference type="PATRIC" id="fig|121290.4.peg.2834"/>
<evidence type="ECO:0000313" key="7">
    <source>
        <dbReference type="Proteomes" id="UP000059074"/>
    </source>
</evidence>
<name>A0A120CWJ8_HYPSL</name>
<keyword evidence="7" id="KW-1185">Reference proteome</keyword>
<accession>A0A120CWJ8</accession>
<keyword evidence="3 5" id="KW-1133">Transmembrane helix</keyword>
<sequence>MWEDFLLFVAVGFAAQMVDGAIGMAYGVTSSSVLLSMGVPPATTSACVHAAETFTTAVSGTAHWKLGNVDRKLLVRLAIPGMIGGALGAFVLTNIDGDTIRPFISAYLLLLGVLIVWKAVASRPSEGAQPSRVVPLGFFGGLFDSMGGGGWGPIVTSTLIGQGTKPRYAIGSVNLAEFFVTLTISATFIMTIGLDLWPIIAGLILGGIIAAPFAAYATKVLPDKALMILVGCVVVILSLRTIISALT</sequence>
<comment type="subcellular location">
    <subcellularLocation>
        <location evidence="5">Cell membrane</location>
        <topology evidence="5">Multi-pass membrane protein</topology>
    </subcellularLocation>
    <subcellularLocation>
        <location evidence="1">Membrane</location>
        <topology evidence="1">Multi-pass membrane protein</topology>
    </subcellularLocation>
</comment>
<gene>
    <name evidence="6" type="ORF">APY04_1590</name>
</gene>
<dbReference type="PANTHER" id="PTHR43701">
    <property type="entry name" value="MEMBRANE TRANSPORTER PROTEIN MJ0441-RELATED"/>
    <property type="match status" value="1"/>
</dbReference>
<organism evidence="6 7">
    <name type="scientific">Hyphomicrobium sulfonivorans</name>
    <dbReference type="NCBI Taxonomy" id="121290"/>
    <lineage>
        <taxon>Bacteria</taxon>
        <taxon>Pseudomonadati</taxon>
        <taxon>Pseudomonadota</taxon>
        <taxon>Alphaproteobacteria</taxon>
        <taxon>Hyphomicrobiales</taxon>
        <taxon>Hyphomicrobiaceae</taxon>
        <taxon>Hyphomicrobium</taxon>
    </lineage>
</organism>
<evidence type="ECO:0000256" key="4">
    <source>
        <dbReference type="ARBA" id="ARBA00023136"/>
    </source>
</evidence>
<feature type="transmembrane region" description="Helical" evidence="5">
    <location>
        <begin position="73"/>
        <end position="92"/>
    </location>
</feature>
<dbReference type="PANTHER" id="PTHR43701:SF12">
    <property type="entry name" value="MEMBRANE TRANSPORTER PROTEIN YTNM-RELATED"/>
    <property type="match status" value="1"/>
</dbReference>
<comment type="caution">
    <text evidence="6">The sequence shown here is derived from an EMBL/GenBank/DDBJ whole genome shotgun (WGS) entry which is preliminary data.</text>
</comment>
<dbReference type="Proteomes" id="UP000059074">
    <property type="component" value="Unassembled WGS sequence"/>
</dbReference>